<organism evidence="3 4">
    <name type="scientific">Duncaniella freteri</name>
    <dbReference type="NCBI Taxonomy" id="2530391"/>
    <lineage>
        <taxon>Bacteria</taxon>
        <taxon>Pseudomonadati</taxon>
        <taxon>Bacteroidota</taxon>
        <taxon>Bacteroidia</taxon>
        <taxon>Bacteroidales</taxon>
        <taxon>Muribaculaceae</taxon>
        <taxon>Duncaniella</taxon>
    </lineage>
</organism>
<evidence type="ECO:0000313" key="3">
    <source>
        <dbReference type="EMBL" id="TGG39360.1"/>
    </source>
</evidence>
<feature type="transmembrane region" description="Helical" evidence="1">
    <location>
        <begin position="122"/>
        <end position="141"/>
    </location>
</feature>
<dbReference type="Proteomes" id="UP000297635">
    <property type="component" value="Unassembled WGS sequence"/>
</dbReference>
<feature type="transmembrane region" description="Helical" evidence="1">
    <location>
        <begin position="35"/>
        <end position="55"/>
    </location>
</feature>
<feature type="transmembrane region" description="Helical" evidence="1">
    <location>
        <begin position="67"/>
        <end position="89"/>
    </location>
</feature>
<evidence type="ECO:0000256" key="1">
    <source>
        <dbReference type="SAM" id="Phobius"/>
    </source>
</evidence>
<proteinExistence type="predicted"/>
<sequence>MKGTTKGYILGAVAAISYGTNPLFAVPLYEMGLTVGSVLFYRYVLATLILGLVMLKRGDSFRLAPRQIPLMFIQGVLFALSSVGLFEAYNYMDVGLASTMLFVEPVIIALILWIFYRQRISLATFIAILISIAGVVCLANPGPGAHVTGIGMVLVVLSALSYSIYMVLINKTSLRSLAGPTLTFYSLLFGITVFIVQLKGLSQLQGVPANPLGLACMAGISVFPTIVSILTVAVAVQLIGSVPVSILGALEPVTGVVIGVFVFSELLTLKAVAGIVLILAAVFVLVSSPTKLFSHGKAMFRHIRLSRGR</sequence>
<keyword evidence="1" id="KW-0472">Membrane</keyword>
<feature type="transmembrane region" description="Helical" evidence="1">
    <location>
        <begin position="147"/>
        <end position="170"/>
    </location>
</feature>
<dbReference type="InterPro" id="IPR000620">
    <property type="entry name" value="EamA_dom"/>
</dbReference>
<dbReference type="Gene3D" id="1.10.3730.20">
    <property type="match status" value="1"/>
</dbReference>
<dbReference type="GO" id="GO:0016020">
    <property type="term" value="C:membrane"/>
    <property type="evidence" value="ECO:0007669"/>
    <property type="project" value="InterPro"/>
</dbReference>
<keyword evidence="1" id="KW-1133">Transmembrane helix</keyword>
<feature type="transmembrane region" description="Helical" evidence="1">
    <location>
        <begin position="182"/>
        <end position="200"/>
    </location>
</feature>
<gene>
    <name evidence="3" type="ORF">EZ315_01010</name>
</gene>
<dbReference type="PANTHER" id="PTHR22911">
    <property type="entry name" value="ACYL-MALONYL CONDENSING ENZYME-RELATED"/>
    <property type="match status" value="1"/>
</dbReference>
<evidence type="ECO:0000259" key="2">
    <source>
        <dbReference type="Pfam" id="PF00892"/>
    </source>
</evidence>
<name>A0A4Z0V7S2_9BACT</name>
<feature type="domain" description="EamA" evidence="2">
    <location>
        <begin position="150"/>
        <end position="286"/>
    </location>
</feature>
<protein>
    <submittedName>
        <fullName evidence="3">EamA/RhaT family transporter</fullName>
    </submittedName>
</protein>
<feature type="transmembrane region" description="Helical" evidence="1">
    <location>
        <begin position="269"/>
        <end position="287"/>
    </location>
</feature>
<comment type="caution">
    <text evidence="3">The sequence shown here is derived from an EMBL/GenBank/DDBJ whole genome shotgun (WGS) entry which is preliminary data.</text>
</comment>
<feature type="transmembrane region" description="Helical" evidence="1">
    <location>
        <begin position="242"/>
        <end position="263"/>
    </location>
</feature>
<feature type="transmembrane region" description="Helical" evidence="1">
    <location>
        <begin position="212"/>
        <end position="235"/>
    </location>
</feature>
<accession>A0A4Z0V7S2</accession>
<feature type="domain" description="EamA" evidence="2">
    <location>
        <begin position="6"/>
        <end position="138"/>
    </location>
</feature>
<feature type="transmembrane region" description="Helical" evidence="1">
    <location>
        <begin position="95"/>
        <end position="115"/>
    </location>
</feature>
<dbReference type="RefSeq" id="WP_135469858.1">
    <property type="nucleotide sequence ID" value="NZ_CASGTF010000009.1"/>
</dbReference>
<evidence type="ECO:0000313" key="4">
    <source>
        <dbReference type="Proteomes" id="UP000297635"/>
    </source>
</evidence>
<dbReference type="SUPFAM" id="SSF103481">
    <property type="entry name" value="Multidrug resistance efflux transporter EmrE"/>
    <property type="match status" value="2"/>
</dbReference>
<dbReference type="Pfam" id="PF00892">
    <property type="entry name" value="EamA"/>
    <property type="match status" value="2"/>
</dbReference>
<dbReference type="AlphaFoldDB" id="A0A4Z0V7S2"/>
<keyword evidence="1" id="KW-0812">Transmembrane</keyword>
<dbReference type="GeneID" id="82148350"/>
<dbReference type="InterPro" id="IPR037185">
    <property type="entry name" value="EmrE-like"/>
</dbReference>
<feature type="transmembrane region" description="Helical" evidence="1">
    <location>
        <begin position="7"/>
        <end position="29"/>
    </location>
</feature>
<keyword evidence="4" id="KW-1185">Reference proteome</keyword>
<dbReference type="EMBL" id="SJSA01000001">
    <property type="protein sequence ID" value="TGG39360.1"/>
    <property type="molecule type" value="Genomic_DNA"/>
</dbReference>
<dbReference type="PANTHER" id="PTHR22911:SF137">
    <property type="entry name" value="SOLUTE CARRIER FAMILY 35 MEMBER G2-RELATED"/>
    <property type="match status" value="1"/>
</dbReference>
<reference evidence="3 4" key="1">
    <citation type="submission" date="2019-02" db="EMBL/GenBank/DDBJ databases">
        <title>Isolation and identification of novel species under the genus Muribaculum.</title>
        <authorList>
            <person name="Miyake S."/>
            <person name="Ding Y."/>
            <person name="Low A."/>
            <person name="Soh M."/>
            <person name="Seedorf H."/>
        </authorList>
    </citation>
    <scope>NUCLEOTIDE SEQUENCE [LARGE SCALE GENOMIC DNA]</scope>
    <source>
        <strain evidence="3 4">TLL-A3</strain>
    </source>
</reference>